<dbReference type="RefSeq" id="XP_046042876.1">
    <property type="nucleotide sequence ID" value="XM_046200285.1"/>
</dbReference>
<name>A0A9P9FYH5_FUSRE</name>
<proteinExistence type="predicted"/>
<gene>
    <name evidence="1" type="ORF">BKA55DRAFT_696626</name>
</gene>
<dbReference type="AlphaFoldDB" id="A0A9P9FYH5"/>
<dbReference type="EMBL" id="JAGMUX010000023">
    <property type="protein sequence ID" value="KAH7230065.1"/>
    <property type="molecule type" value="Genomic_DNA"/>
</dbReference>
<keyword evidence="2" id="KW-1185">Reference proteome</keyword>
<organism evidence="1 2">
    <name type="scientific">Fusarium redolens</name>
    <dbReference type="NCBI Taxonomy" id="48865"/>
    <lineage>
        <taxon>Eukaryota</taxon>
        <taxon>Fungi</taxon>
        <taxon>Dikarya</taxon>
        <taxon>Ascomycota</taxon>
        <taxon>Pezizomycotina</taxon>
        <taxon>Sordariomycetes</taxon>
        <taxon>Hypocreomycetidae</taxon>
        <taxon>Hypocreales</taxon>
        <taxon>Nectriaceae</taxon>
        <taxon>Fusarium</taxon>
        <taxon>Fusarium redolens species complex</taxon>
    </lineage>
</organism>
<evidence type="ECO:0000313" key="1">
    <source>
        <dbReference type="EMBL" id="KAH7230065.1"/>
    </source>
</evidence>
<accession>A0A9P9FYH5</accession>
<reference evidence="1" key="1">
    <citation type="journal article" date="2021" name="Nat. Commun.">
        <title>Genetic determinants of endophytism in the Arabidopsis root mycobiome.</title>
        <authorList>
            <person name="Mesny F."/>
            <person name="Miyauchi S."/>
            <person name="Thiergart T."/>
            <person name="Pickel B."/>
            <person name="Atanasova L."/>
            <person name="Karlsson M."/>
            <person name="Huettel B."/>
            <person name="Barry K.W."/>
            <person name="Haridas S."/>
            <person name="Chen C."/>
            <person name="Bauer D."/>
            <person name="Andreopoulos W."/>
            <person name="Pangilinan J."/>
            <person name="LaButti K."/>
            <person name="Riley R."/>
            <person name="Lipzen A."/>
            <person name="Clum A."/>
            <person name="Drula E."/>
            <person name="Henrissat B."/>
            <person name="Kohler A."/>
            <person name="Grigoriev I.V."/>
            <person name="Martin F.M."/>
            <person name="Hacquard S."/>
        </authorList>
    </citation>
    <scope>NUCLEOTIDE SEQUENCE</scope>
    <source>
        <strain evidence="1">MPI-CAGE-AT-0023</strain>
    </source>
</reference>
<dbReference type="GeneID" id="70230239"/>
<evidence type="ECO:0000313" key="2">
    <source>
        <dbReference type="Proteomes" id="UP000720189"/>
    </source>
</evidence>
<sequence>MNGEDMPSIGPVDNMQVADGQRYIAGGNGNSQISRLIETCHVKLILITRELLGKLNQKKDICRSVPKDEFKVDARKAVQATGQEWIPFD</sequence>
<protein>
    <submittedName>
        <fullName evidence="1">Uncharacterized protein</fullName>
    </submittedName>
</protein>
<comment type="caution">
    <text evidence="1">The sequence shown here is derived from an EMBL/GenBank/DDBJ whole genome shotgun (WGS) entry which is preliminary data.</text>
</comment>
<dbReference type="Proteomes" id="UP000720189">
    <property type="component" value="Unassembled WGS sequence"/>
</dbReference>